<keyword evidence="2" id="KW-1185">Reference proteome</keyword>
<proteinExistence type="predicted"/>
<dbReference type="Proteomes" id="UP001152320">
    <property type="component" value="Chromosome 19"/>
</dbReference>
<reference evidence="1" key="1">
    <citation type="submission" date="2021-10" db="EMBL/GenBank/DDBJ databases">
        <title>Tropical sea cucumber genome reveals ecological adaptation and Cuvierian tubules defense mechanism.</title>
        <authorList>
            <person name="Chen T."/>
        </authorList>
    </citation>
    <scope>NUCLEOTIDE SEQUENCE</scope>
    <source>
        <strain evidence="1">Nanhai2018</strain>
        <tissue evidence="1">Muscle</tissue>
    </source>
</reference>
<organism evidence="1 2">
    <name type="scientific">Holothuria leucospilota</name>
    <name type="common">Black long sea cucumber</name>
    <name type="synonym">Mertensiothuria leucospilota</name>
    <dbReference type="NCBI Taxonomy" id="206669"/>
    <lineage>
        <taxon>Eukaryota</taxon>
        <taxon>Metazoa</taxon>
        <taxon>Echinodermata</taxon>
        <taxon>Eleutherozoa</taxon>
        <taxon>Echinozoa</taxon>
        <taxon>Holothuroidea</taxon>
        <taxon>Aspidochirotacea</taxon>
        <taxon>Aspidochirotida</taxon>
        <taxon>Holothuriidae</taxon>
        <taxon>Holothuria</taxon>
    </lineage>
</organism>
<evidence type="ECO:0000313" key="1">
    <source>
        <dbReference type="EMBL" id="KAJ8024232.1"/>
    </source>
</evidence>
<dbReference type="EMBL" id="JAIZAY010000019">
    <property type="protein sequence ID" value="KAJ8024232.1"/>
    <property type="molecule type" value="Genomic_DNA"/>
</dbReference>
<evidence type="ECO:0000313" key="2">
    <source>
        <dbReference type="Proteomes" id="UP001152320"/>
    </source>
</evidence>
<name>A0A9Q0YKN6_HOLLE</name>
<comment type="caution">
    <text evidence="1">The sequence shown here is derived from an EMBL/GenBank/DDBJ whole genome shotgun (WGS) entry which is preliminary data.</text>
</comment>
<protein>
    <submittedName>
        <fullName evidence="1">Uncharacterized protein</fullName>
    </submittedName>
</protein>
<sequence length="96" mass="11237">MPSLRVFTYLFSADICRLHRLQNSVARIIFAVSRRTESSQLLISLHWLTVSKRITFKRLLFVFKSFQNQTQSYLSDCFQKYVPARQLRSCSDSPAS</sequence>
<gene>
    <name evidence="1" type="ORF">HOLleu_36902</name>
</gene>
<accession>A0A9Q0YKN6</accession>
<dbReference type="AlphaFoldDB" id="A0A9Q0YKN6"/>